<protein>
    <recommendedName>
        <fullName evidence="3">Retrotransposon Copia-like N-terminal domain-containing protein</fullName>
    </recommendedName>
</protein>
<gene>
    <name evidence="1" type="ORF">C1H46_036602</name>
</gene>
<dbReference type="EMBL" id="VIEB01000939">
    <property type="protein sequence ID" value="TQD77854.1"/>
    <property type="molecule type" value="Genomic_DNA"/>
</dbReference>
<name>A0A540KUF3_MALBA</name>
<evidence type="ECO:0000313" key="2">
    <source>
        <dbReference type="Proteomes" id="UP000315295"/>
    </source>
</evidence>
<evidence type="ECO:0000313" key="1">
    <source>
        <dbReference type="EMBL" id="TQD77854.1"/>
    </source>
</evidence>
<reference evidence="1 2" key="1">
    <citation type="journal article" date="2019" name="G3 (Bethesda)">
        <title>Sequencing of a Wild Apple (Malus baccata) Genome Unravels the Differences Between Cultivated and Wild Apple Species Regarding Disease Resistance and Cold Tolerance.</title>
        <authorList>
            <person name="Chen X."/>
        </authorList>
    </citation>
    <scope>NUCLEOTIDE SEQUENCE [LARGE SCALE GENOMIC DNA]</scope>
    <source>
        <strain evidence="2">cv. Shandingzi</strain>
        <tissue evidence="1">Leaves</tissue>
    </source>
</reference>
<dbReference type="STRING" id="106549.A0A540KUF3"/>
<sequence>MGTPKADSLLGMLTIKLKDDNFAKWSFQFMSLLKGYKLFGHFDGTDVCPPKFVIHTDLGVTKEVTQAFIDWESTNMELLSLFLATLSDEAMEYVLGCKTAADAWANLVDRFASVSKSRVNHLKTKLHTIQKGTDSIDKFLFRLKNIRDQLNAAGEFISDNDVIIAGLAGLPKEYTIIITVILARESSITLKEFCAQLLGAEK</sequence>
<dbReference type="AlphaFoldDB" id="A0A540KUF3"/>
<comment type="caution">
    <text evidence="1">The sequence shown here is derived from an EMBL/GenBank/DDBJ whole genome shotgun (WGS) entry which is preliminary data.</text>
</comment>
<evidence type="ECO:0008006" key="3">
    <source>
        <dbReference type="Google" id="ProtNLM"/>
    </source>
</evidence>
<dbReference type="Proteomes" id="UP000315295">
    <property type="component" value="Unassembled WGS sequence"/>
</dbReference>
<dbReference type="Pfam" id="PF14223">
    <property type="entry name" value="Retrotran_gag_2"/>
    <property type="match status" value="1"/>
</dbReference>
<organism evidence="1 2">
    <name type="scientific">Malus baccata</name>
    <name type="common">Siberian crab apple</name>
    <name type="synonym">Pyrus baccata</name>
    <dbReference type="NCBI Taxonomy" id="106549"/>
    <lineage>
        <taxon>Eukaryota</taxon>
        <taxon>Viridiplantae</taxon>
        <taxon>Streptophyta</taxon>
        <taxon>Embryophyta</taxon>
        <taxon>Tracheophyta</taxon>
        <taxon>Spermatophyta</taxon>
        <taxon>Magnoliopsida</taxon>
        <taxon>eudicotyledons</taxon>
        <taxon>Gunneridae</taxon>
        <taxon>Pentapetalae</taxon>
        <taxon>rosids</taxon>
        <taxon>fabids</taxon>
        <taxon>Rosales</taxon>
        <taxon>Rosaceae</taxon>
        <taxon>Amygdaloideae</taxon>
        <taxon>Maleae</taxon>
        <taxon>Malus</taxon>
    </lineage>
</organism>
<proteinExistence type="predicted"/>
<dbReference type="PANTHER" id="PTHR47481">
    <property type="match status" value="1"/>
</dbReference>
<keyword evidence="2" id="KW-1185">Reference proteome</keyword>
<dbReference type="PANTHER" id="PTHR47481:SF22">
    <property type="entry name" value="RETROTRANSPOSON GAG DOMAIN-CONTAINING PROTEIN"/>
    <property type="match status" value="1"/>
</dbReference>
<accession>A0A540KUF3</accession>